<evidence type="ECO:0000256" key="7">
    <source>
        <dbReference type="ARBA" id="ARBA00023136"/>
    </source>
</evidence>
<proteinExistence type="inferred from homology"/>
<comment type="subcellular location">
    <subcellularLocation>
        <location evidence="1">Cell membrane</location>
        <topology evidence="1">Multi-pass membrane protein</topology>
    </subcellularLocation>
</comment>
<evidence type="ECO:0000256" key="9">
    <source>
        <dbReference type="SAM" id="Phobius"/>
    </source>
</evidence>
<reference evidence="10 11" key="1">
    <citation type="submission" date="2019-07" db="EMBL/GenBank/DDBJ databases">
        <title>complete genome sequencing of Ornithinimicrobium sp. H23M54.</title>
        <authorList>
            <person name="Bae J.-W."/>
            <person name="Lee S.-Y."/>
        </authorList>
    </citation>
    <scope>NUCLEOTIDE SEQUENCE [LARGE SCALE GENOMIC DNA]</scope>
    <source>
        <strain evidence="10 11">H23M54</strain>
    </source>
</reference>
<keyword evidence="7 9" id="KW-0472">Membrane</keyword>
<dbReference type="Proteomes" id="UP000315395">
    <property type="component" value="Chromosome"/>
</dbReference>
<feature type="transmembrane region" description="Helical" evidence="9">
    <location>
        <begin position="256"/>
        <end position="276"/>
    </location>
</feature>
<dbReference type="InterPro" id="IPR001851">
    <property type="entry name" value="ABC_transp_permease"/>
</dbReference>
<keyword evidence="11" id="KW-1185">Reference proteome</keyword>
<feature type="transmembrane region" description="Helical" evidence="9">
    <location>
        <begin position="188"/>
        <end position="207"/>
    </location>
</feature>
<evidence type="ECO:0000313" key="10">
    <source>
        <dbReference type="EMBL" id="QDO88088.1"/>
    </source>
</evidence>
<accession>A0A516G992</accession>
<dbReference type="PANTHER" id="PTHR11795">
    <property type="entry name" value="BRANCHED-CHAIN AMINO ACID TRANSPORT SYSTEM PERMEASE PROTEIN LIVH"/>
    <property type="match status" value="1"/>
</dbReference>
<name>A0A516G992_9MICO</name>
<keyword evidence="6 9" id="KW-1133">Transmembrane helix</keyword>
<evidence type="ECO:0000256" key="3">
    <source>
        <dbReference type="ARBA" id="ARBA00022475"/>
    </source>
</evidence>
<dbReference type="OrthoDB" id="3572933at2"/>
<comment type="similarity">
    <text evidence="8">Belongs to the binding-protein-dependent transport system permease family. LivHM subfamily.</text>
</comment>
<evidence type="ECO:0000256" key="6">
    <source>
        <dbReference type="ARBA" id="ARBA00022989"/>
    </source>
</evidence>
<sequence>MSNFINQLAYGLADGSILALAALGFVLIYKATGVINFAQGEFLLVGAYMFYTAYVVMGLPLIGAVFFGVVVATIIGVLVERLILRPMVGENPISIIMVTIGLSMFLKAVVQAFYGTTPKNQPAILPRSSVEFLGASIPLNRLLAIVIAAVVLTAFTIFFRKSRHGIAMRAVADDQQAAMTMGISVRRIFAMAWALAAVSALIAGVLLGDISAVDQNIAAFGLMVFPVVILGGLDSVPGTIVGGLTIGLLHQFTAAYWDAGLAGVVPYIALVLILLVRPYGIFGETRIERV</sequence>
<evidence type="ECO:0000256" key="2">
    <source>
        <dbReference type="ARBA" id="ARBA00022448"/>
    </source>
</evidence>
<evidence type="ECO:0000256" key="8">
    <source>
        <dbReference type="ARBA" id="ARBA00037998"/>
    </source>
</evidence>
<keyword evidence="2" id="KW-0813">Transport</keyword>
<evidence type="ECO:0000313" key="11">
    <source>
        <dbReference type="Proteomes" id="UP000315395"/>
    </source>
</evidence>
<dbReference type="CDD" id="cd06582">
    <property type="entry name" value="TM_PBP1_LivH_like"/>
    <property type="match status" value="1"/>
</dbReference>
<dbReference type="RefSeq" id="WP_143782763.1">
    <property type="nucleotide sequence ID" value="NZ_CP041616.1"/>
</dbReference>
<feature type="transmembrane region" description="Helical" evidence="9">
    <location>
        <begin position="91"/>
        <end position="114"/>
    </location>
</feature>
<keyword evidence="5" id="KW-0029">Amino-acid transport</keyword>
<keyword evidence="4 9" id="KW-0812">Transmembrane</keyword>
<dbReference type="EMBL" id="CP041616">
    <property type="protein sequence ID" value="QDO88088.1"/>
    <property type="molecule type" value="Genomic_DNA"/>
</dbReference>
<dbReference type="InterPro" id="IPR052157">
    <property type="entry name" value="BCAA_transport_permease"/>
</dbReference>
<protein>
    <submittedName>
        <fullName evidence="10">Branched-chain amino acid ABC transporter permease</fullName>
    </submittedName>
</protein>
<keyword evidence="3" id="KW-1003">Cell membrane</keyword>
<dbReference type="Pfam" id="PF02653">
    <property type="entry name" value="BPD_transp_2"/>
    <property type="match status" value="1"/>
</dbReference>
<dbReference type="PANTHER" id="PTHR11795:SF451">
    <property type="entry name" value="ABC TRANSPORTER PERMEASE PROTEIN"/>
    <property type="match status" value="1"/>
</dbReference>
<dbReference type="GO" id="GO:0022857">
    <property type="term" value="F:transmembrane transporter activity"/>
    <property type="evidence" value="ECO:0007669"/>
    <property type="project" value="InterPro"/>
</dbReference>
<feature type="transmembrane region" description="Helical" evidence="9">
    <location>
        <begin position="12"/>
        <end position="31"/>
    </location>
</feature>
<feature type="transmembrane region" description="Helical" evidence="9">
    <location>
        <begin position="219"/>
        <end position="249"/>
    </location>
</feature>
<dbReference type="GO" id="GO:0006865">
    <property type="term" value="P:amino acid transport"/>
    <property type="evidence" value="ECO:0007669"/>
    <property type="project" value="UniProtKB-KW"/>
</dbReference>
<evidence type="ECO:0000256" key="4">
    <source>
        <dbReference type="ARBA" id="ARBA00022692"/>
    </source>
</evidence>
<dbReference type="AlphaFoldDB" id="A0A516G992"/>
<dbReference type="GO" id="GO:0005886">
    <property type="term" value="C:plasma membrane"/>
    <property type="evidence" value="ECO:0007669"/>
    <property type="project" value="UniProtKB-SubCell"/>
</dbReference>
<organism evidence="10 11">
    <name type="scientific">Ornithinimicrobium ciconiae</name>
    <dbReference type="NCBI Taxonomy" id="2594265"/>
    <lineage>
        <taxon>Bacteria</taxon>
        <taxon>Bacillati</taxon>
        <taxon>Actinomycetota</taxon>
        <taxon>Actinomycetes</taxon>
        <taxon>Micrococcales</taxon>
        <taxon>Ornithinimicrobiaceae</taxon>
        <taxon>Ornithinimicrobium</taxon>
    </lineage>
</organism>
<dbReference type="KEGG" id="orz:FNH13_06780"/>
<evidence type="ECO:0000256" key="5">
    <source>
        <dbReference type="ARBA" id="ARBA00022970"/>
    </source>
</evidence>
<gene>
    <name evidence="10" type="ORF">FNH13_06780</name>
</gene>
<feature type="transmembrane region" description="Helical" evidence="9">
    <location>
        <begin position="142"/>
        <end position="159"/>
    </location>
</feature>
<evidence type="ECO:0000256" key="1">
    <source>
        <dbReference type="ARBA" id="ARBA00004651"/>
    </source>
</evidence>
<feature type="transmembrane region" description="Helical" evidence="9">
    <location>
        <begin position="51"/>
        <end position="79"/>
    </location>
</feature>